<gene>
    <name evidence="1" type="ORF">KF715C_pC1030</name>
</gene>
<dbReference type="AlphaFoldDB" id="A0A1L7NPZ0"/>
<keyword evidence="1" id="KW-0614">Plasmid</keyword>
<accession>A0A1L7NPZ0</accession>
<geneLocation type="plasmid" evidence="2">
    <name>pkf715c dna</name>
</geneLocation>
<reference evidence="1 2" key="1">
    <citation type="submission" date="2015-11" db="EMBL/GenBank/DDBJ databases">
        <title>Complete genome sequencing of a biphenyl-degrading bacterium, Pseudomonas putida KF715 (=NBRC110667).</title>
        <authorList>
            <person name="Suenaga H."/>
            <person name="Fujihara N."/>
            <person name="Watanabe T."/>
            <person name="Hirose J."/>
            <person name="Kimura N."/>
            <person name="Yamazoe A."/>
            <person name="Hosoyama A."/>
            <person name="Shimodaira J."/>
            <person name="Furukawa K."/>
        </authorList>
    </citation>
    <scope>NUCLEOTIDE SEQUENCE [LARGE SCALE GENOMIC DNA]</scope>
    <source>
        <strain evidence="1 2">KF715</strain>
        <plasmid evidence="2">Plasmid pkf715c dna</plasmid>
    </source>
</reference>
<protein>
    <submittedName>
        <fullName evidence="1">Phosphoglucosamine mutase</fullName>
    </submittedName>
</protein>
<sequence length="175" mass="18798">MARKKPPQSGESRLTLLVGLAIEALLESPRVTVPVPGEGTMTLRQLSTALRREALPAIDDLEALQASVISLNDVLAEQDGYSQPAGRLDVALEVHVKALQDELAKVRLTFDPDAPLRTYGQEPLSHIKELAHELQDVTGIVCGGHPRKVGALMLIAAAVPDLVAHVEEIEGARIQ</sequence>
<evidence type="ECO:0000313" key="1">
    <source>
        <dbReference type="EMBL" id="BAW27536.1"/>
    </source>
</evidence>
<proteinExistence type="predicted"/>
<name>A0A1L7NPZ0_PSEPU</name>
<dbReference type="EMBL" id="AP015032">
    <property type="protein sequence ID" value="BAW27536.1"/>
    <property type="molecule type" value="Genomic_DNA"/>
</dbReference>
<organism evidence="1 2">
    <name type="scientific">Pseudomonas putida</name>
    <name type="common">Arthrobacter siderocapsulatus</name>
    <dbReference type="NCBI Taxonomy" id="303"/>
    <lineage>
        <taxon>Bacteria</taxon>
        <taxon>Pseudomonadati</taxon>
        <taxon>Pseudomonadota</taxon>
        <taxon>Gammaproteobacteria</taxon>
        <taxon>Pseudomonadales</taxon>
        <taxon>Pseudomonadaceae</taxon>
        <taxon>Pseudomonas</taxon>
    </lineage>
</organism>
<dbReference type="RefSeq" id="WP_096427247.1">
    <property type="nucleotide sequence ID" value="NZ_AP015032.1"/>
</dbReference>
<dbReference type="Proteomes" id="UP000218731">
    <property type="component" value="Plasmid pKF715C"/>
</dbReference>
<evidence type="ECO:0000313" key="2">
    <source>
        <dbReference type="Proteomes" id="UP000218731"/>
    </source>
</evidence>